<evidence type="ECO:0000313" key="3">
    <source>
        <dbReference type="Proteomes" id="UP000006643"/>
    </source>
</evidence>
<keyword evidence="3" id="KW-1185">Reference proteome</keyword>
<reference evidence="3" key="1">
    <citation type="journal article" date="2009" name="Nature">
        <title>Genome sequence and analysis of the Irish potato famine pathogen Phytophthora infestans.</title>
        <authorList>
            <consortium name="The Broad Institute Genome Sequencing Platform"/>
            <person name="Haas B.J."/>
            <person name="Kamoun S."/>
            <person name="Zody M.C."/>
            <person name="Jiang R.H."/>
            <person name="Handsaker R.E."/>
            <person name="Cano L.M."/>
            <person name="Grabherr M."/>
            <person name="Kodira C.D."/>
            <person name="Raffaele S."/>
            <person name="Torto-Alalibo T."/>
            <person name="Bozkurt T.O."/>
            <person name="Ah-Fong A.M."/>
            <person name="Alvarado L."/>
            <person name="Anderson V.L."/>
            <person name="Armstrong M.R."/>
            <person name="Avrova A."/>
            <person name="Baxter L."/>
            <person name="Beynon J."/>
            <person name="Boevink P.C."/>
            <person name="Bollmann S.R."/>
            <person name="Bos J.I."/>
            <person name="Bulone V."/>
            <person name="Cai G."/>
            <person name="Cakir C."/>
            <person name="Carrington J.C."/>
            <person name="Chawner M."/>
            <person name="Conti L."/>
            <person name="Costanzo S."/>
            <person name="Ewan R."/>
            <person name="Fahlgren N."/>
            <person name="Fischbach M.A."/>
            <person name="Fugelstad J."/>
            <person name="Gilroy E.M."/>
            <person name="Gnerre S."/>
            <person name="Green P.J."/>
            <person name="Grenville-Briggs L.J."/>
            <person name="Griffith J."/>
            <person name="Grunwald N.J."/>
            <person name="Horn K."/>
            <person name="Horner N.R."/>
            <person name="Hu C.H."/>
            <person name="Huitema E."/>
            <person name="Jeong D.H."/>
            <person name="Jones A.M."/>
            <person name="Jones J.D."/>
            <person name="Jones R.W."/>
            <person name="Karlsson E.K."/>
            <person name="Kunjeti S.G."/>
            <person name="Lamour K."/>
            <person name="Liu Z."/>
            <person name="Ma L."/>
            <person name="Maclean D."/>
            <person name="Chibucos M.C."/>
            <person name="McDonald H."/>
            <person name="McWalters J."/>
            <person name="Meijer H.J."/>
            <person name="Morgan W."/>
            <person name="Morris P.F."/>
            <person name="Munro C.A."/>
            <person name="O'Neill K."/>
            <person name="Ospina-Giraldo M."/>
            <person name="Pinzon A."/>
            <person name="Pritchard L."/>
            <person name="Ramsahoye B."/>
            <person name="Ren Q."/>
            <person name="Restrepo S."/>
            <person name="Roy S."/>
            <person name="Sadanandom A."/>
            <person name="Savidor A."/>
            <person name="Schornack S."/>
            <person name="Schwartz D.C."/>
            <person name="Schumann U.D."/>
            <person name="Schwessinger B."/>
            <person name="Seyer L."/>
            <person name="Sharpe T."/>
            <person name="Silvar C."/>
            <person name="Song J."/>
            <person name="Studholme D.J."/>
            <person name="Sykes S."/>
            <person name="Thines M."/>
            <person name="van de Vondervoort P.J."/>
            <person name="Phuntumart V."/>
            <person name="Wawra S."/>
            <person name="Weide R."/>
            <person name="Win J."/>
            <person name="Young C."/>
            <person name="Zhou S."/>
            <person name="Fry W."/>
            <person name="Meyers B.C."/>
            <person name="van West P."/>
            <person name="Ristaino J."/>
            <person name="Govers F."/>
            <person name="Birch P.R."/>
            <person name="Whisson S.C."/>
            <person name="Judelson H.S."/>
            <person name="Nusbaum C."/>
        </authorList>
    </citation>
    <scope>NUCLEOTIDE SEQUENCE [LARGE SCALE GENOMIC DNA]</scope>
    <source>
        <strain evidence="3">T30-4</strain>
    </source>
</reference>
<dbReference type="EMBL" id="DS028124">
    <property type="protein sequence ID" value="EEY69240.1"/>
    <property type="molecule type" value="Genomic_DNA"/>
</dbReference>
<dbReference type="AlphaFoldDB" id="D0N2U8"/>
<sequence length="90" mass="10042">MPLVVHICGFWGTTNFRIYTGIEASICLNTKTKSSAGHVGLSNKFKHIAYWLGKVNFKATAIIPASRRSLRASVERSPEATATHWQQQPR</sequence>
<dbReference type="KEGG" id="pif:PITG_05451"/>
<protein>
    <submittedName>
        <fullName evidence="2">Uncharacterized protein</fullName>
    </submittedName>
</protein>
<accession>D0N2U8</accession>
<evidence type="ECO:0000256" key="1">
    <source>
        <dbReference type="SAM" id="MobiDB-lite"/>
    </source>
</evidence>
<dbReference type="RefSeq" id="XP_002999094.1">
    <property type="nucleotide sequence ID" value="XM_002999048.1"/>
</dbReference>
<proteinExistence type="predicted"/>
<dbReference type="InParanoid" id="D0N2U8"/>
<dbReference type="GeneID" id="9463460"/>
<organism evidence="2 3">
    <name type="scientific">Phytophthora infestans (strain T30-4)</name>
    <name type="common">Potato late blight agent</name>
    <dbReference type="NCBI Taxonomy" id="403677"/>
    <lineage>
        <taxon>Eukaryota</taxon>
        <taxon>Sar</taxon>
        <taxon>Stramenopiles</taxon>
        <taxon>Oomycota</taxon>
        <taxon>Peronosporomycetes</taxon>
        <taxon>Peronosporales</taxon>
        <taxon>Peronosporaceae</taxon>
        <taxon>Phytophthora</taxon>
    </lineage>
</organism>
<dbReference type="HOGENOM" id="CLU_2445566_0_0_1"/>
<dbReference type="VEuPathDB" id="FungiDB:PITG_05451"/>
<feature type="region of interest" description="Disordered" evidence="1">
    <location>
        <begin position="68"/>
        <end position="90"/>
    </location>
</feature>
<gene>
    <name evidence="2" type="ORF">PITG_05451</name>
</gene>
<name>D0N2U8_PHYIT</name>
<evidence type="ECO:0000313" key="2">
    <source>
        <dbReference type="EMBL" id="EEY69240.1"/>
    </source>
</evidence>
<dbReference type="Proteomes" id="UP000006643">
    <property type="component" value="Unassembled WGS sequence"/>
</dbReference>